<dbReference type="Proteomes" id="UP000264310">
    <property type="component" value="Unassembled WGS sequence"/>
</dbReference>
<keyword evidence="2 7" id="KW-0808">Transferase</keyword>
<dbReference type="InterPro" id="IPR010251">
    <property type="entry name" value="Mg_prot_MeTrfase"/>
</dbReference>
<keyword evidence="3" id="KW-0949">S-adenosyl-L-methionine</keyword>
<dbReference type="SUPFAM" id="SSF53335">
    <property type="entry name" value="S-adenosyl-L-methionine-dependent methyltransferases"/>
    <property type="match status" value="1"/>
</dbReference>
<evidence type="ECO:0000256" key="1">
    <source>
        <dbReference type="ARBA" id="ARBA00022603"/>
    </source>
</evidence>
<evidence type="ECO:0000313" key="7">
    <source>
        <dbReference type="EMBL" id="RFC64945.1"/>
    </source>
</evidence>
<dbReference type="PANTHER" id="PTHR43464">
    <property type="entry name" value="METHYLTRANSFERASE"/>
    <property type="match status" value="1"/>
</dbReference>
<comment type="caution">
    <text evidence="7">The sequence shown here is derived from an EMBL/GenBank/DDBJ whole genome shotgun (WGS) entry which is preliminary data.</text>
</comment>
<feature type="domain" description="Methyltransferase small" evidence="5">
    <location>
        <begin position="47"/>
        <end position="133"/>
    </location>
</feature>
<dbReference type="OrthoDB" id="9765084at2"/>
<dbReference type="GO" id="GO:0015995">
    <property type="term" value="P:chlorophyll biosynthetic process"/>
    <property type="evidence" value="ECO:0007669"/>
    <property type="project" value="UniProtKB-UniRule"/>
</dbReference>
<evidence type="ECO:0000259" key="6">
    <source>
        <dbReference type="Pfam" id="PF07109"/>
    </source>
</evidence>
<evidence type="ECO:0000313" key="8">
    <source>
        <dbReference type="Proteomes" id="UP000264310"/>
    </source>
</evidence>
<keyword evidence="8" id="KW-1185">Reference proteome</keyword>
<dbReference type="Pfam" id="PF05175">
    <property type="entry name" value="MTS"/>
    <property type="match status" value="1"/>
</dbReference>
<dbReference type="GO" id="GO:0032259">
    <property type="term" value="P:methylation"/>
    <property type="evidence" value="ECO:0007669"/>
    <property type="project" value="UniProtKB-KW"/>
</dbReference>
<organism evidence="7 8">
    <name type="scientific">Fulvimarina endophytica</name>
    <dbReference type="NCBI Taxonomy" id="2293836"/>
    <lineage>
        <taxon>Bacteria</taxon>
        <taxon>Pseudomonadati</taxon>
        <taxon>Pseudomonadota</taxon>
        <taxon>Alphaproteobacteria</taxon>
        <taxon>Hyphomicrobiales</taxon>
        <taxon>Aurantimonadaceae</taxon>
        <taxon>Fulvimarina</taxon>
    </lineage>
</organism>
<evidence type="ECO:0000256" key="3">
    <source>
        <dbReference type="ARBA" id="ARBA00022691"/>
    </source>
</evidence>
<dbReference type="PROSITE" id="PS51556">
    <property type="entry name" value="SAM_MT_MG_PIX"/>
    <property type="match status" value="1"/>
</dbReference>
<feature type="domain" description="Magnesium-protoporphyrin IX methyltransferase C-terminal" evidence="6">
    <location>
        <begin position="134"/>
        <end position="233"/>
    </location>
</feature>
<dbReference type="GO" id="GO:0046406">
    <property type="term" value="F:magnesium protoporphyrin IX methyltransferase activity"/>
    <property type="evidence" value="ECO:0007669"/>
    <property type="project" value="UniProtKB-UniRule"/>
</dbReference>
<gene>
    <name evidence="7" type="ORF">DYI37_03490</name>
</gene>
<dbReference type="Gene3D" id="3.40.50.150">
    <property type="entry name" value="Vaccinia Virus protein VP39"/>
    <property type="match status" value="1"/>
</dbReference>
<dbReference type="CDD" id="cd02440">
    <property type="entry name" value="AdoMet_MTases"/>
    <property type="match status" value="1"/>
</dbReference>
<dbReference type="InterPro" id="IPR010940">
    <property type="entry name" value="Mg_prot_MeTrfase_C"/>
</dbReference>
<dbReference type="EC" id="2.1.1.11" evidence="4"/>
<evidence type="ECO:0000256" key="2">
    <source>
        <dbReference type="ARBA" id="ARBA00022679"/>
    </source>
</evidence>
<dbReference type="AlphaFoldDB" id="A0A371X6U0"/>
<dbReference type="InterPro" id="IPR007848">
    <property type="entry name" value="Small_mtfrase_dom"/>
</dbReference>
<sequence>MGEAMTYETRRSEIETYFDRTAAETWKKLTSTAPVGRVRASVRAGRDAMRETLLSYLPADLGGCRLLDAGCGTGALAMEAARRGAEVVAVDLSPTLTGHAAELAAAEGLGDRISFVAGDMLDERFGRFDHVVMMDSLIHYEPADAVMTLSRLAGRTERSLVVTFAPKTPLLAAMHRVGKLFPRADRSPAIVPVAKARLLEAISREPALVAFRPGRDARVDTGFYKSHALELRRA</sequence>
<dbReference type="NCBIfam" id="TIGR02021">
    <property type="entry name" value="BchM-ChlM"/>
    <property type="match status" value="1"/>
</dbReference>
<protein>
    <recommendedName>
        <fullName evidence="4">Magnesium protoporphyrin IX methyltransferase</fullName>
        <ecNumber evidence="4">2.1.1.11</ecNumber>
    </recommendedName>
</protein>
<evidence type="ECO:0000256" key="4">
    <source>
        <dbReference type="NCBIfam" id="TIGR02021"/>
    </source>
</evidence>
<accession>A0A371X6U0</accession>
<name>A0A371X6U0_9HYPH</name>
<evidence type="ECO:0000259" key="5">
    <source>
        <dbReference type="Pfam" id="PF05175"/>
    </source>
</evidence>
<keyword evidence="1 7" id="KW-0489">Methyltransferase</keyword>
<dbReference type="RefSeq" id="WP_116681842.1">
    <property type="nucleotide sequence ID" value="NZ_QURL01000002.1"/>
</dbReference>
<dbReference type="EMBL" id="QURL01000002">
    <property type="protein sequence ID" value="RFC64945.1"/>
    <property type="molecule type" value="Genomic_DNA"/>
</dbReference>
<reference evidence="7 8" key="1">
    <citation type="submission" date="2018-08" db="EMBL/GenBank/DDBJ databases">
        <title>Fulvimarina sp. 85, whole genome shotgun sequence.</title>
        <authorList>
            <person name="Tuo L."/>
        </authorList>
    </citation>
    <scope>NUCLEOTIDE SEQUENCE [LARGE SCALE GENOMIC DNA]</scope>
    <source>
        <strain evidence="7 8">85</strain>
    </source>
</reference>
<proteinExistence type="predicted"/>
<dbReference type="InterPro" id="IPR029063">
    <property type="entry name" value="SAM-dependent_MTases_sf"/>
</dbReference>
<dbReference type="PANTHER" id="PTHR43464:SF19">
    <property type="entry name" value="UBIQUINONE BIOSYNTHESIS O-METHYLTRANSFERASE, MITOCHONDRIAL"/>
    <property type="match status" value="1"/>
</dbReference>
<dbReference type="Pfam" id="PF07109">
    <property type="entry name" value="Mg-por_mtran_C"/>
    <property type="match status" value="1"/>
</dbReference>